<feature type="region of interest" description="Disordered" evidence="1">
    <location>
        <begin position="415"/>
        <end position="435"/>
    </location>
</feature>
<dbReference type="Proteomes" id="UP000095751">
    <property type="component" value="Unassembled WGS sequence"/>
</dbReference>
<evidence type="ECO:0000313" key="2">
    <source>
        <dbReference type="EMBL" id="OEU23591.1"/>
    </source>
</evidence>
<dbReference type="GO" id="GO:0003972">
    <property type="term" value="F:RNA ligase (ATP) activity"/>
    <property type="evidence" value="ECO:0007669"/>
    <property type="project" value="InterPro"/>
</dbReference>
<keyword evidence="3" id="KW-1185">Reference proteome</keyword>
<proteinExistence type="predicted"/>
<reference evidence="2 3" key="1">
    <citation type="submission" date="2016-09" db="EMBL/GenBank/DDBJ databases">
        <title>Extensive genetic diversity and differential bi-allelic expression allows diatom success in the polar Southern Ocean.</title>
        <authorList>
            <consortium name="DOE Joint Genome Institute"/>
            <person name="Mock T."/>
            <person name="Otillar R.P."/>
            <person name="Strauss J."/>
            <person name="Dupont C."/>
            <person name="Frickenhaus S."/>
            <person name="Maumus F."/>
            <person name="Mcmullan M."/>
            <person name="Sanges R."/>
            <person name="Schmutz J."/>
            <person name="Toseland A."/>
            <person name="Valas R."/>
            <person name="Veluchamy A."/>
            <person name="Ward B.J."/>
            <person name="Allen A."/>
            <person name="Barry K."/>
            <person name="Falciatore A."/>
            <person name="Ferrante M."/>
            <person name="Fortunato A.E."/>
            <person name="Gloeckner G."/>
            <person name="Gruber A."/>
            <person name="Hipkin R."/>
            <person name="Janech M."/>
            <person name="Kroth P."/>
            <person name="Leese F."/>
            <person name="Lindquist E."/>
            <person name="Lyon B.R."/>
            <person name="Martin J."/>
            <person name="Mayer C."/>
            <person name="Parker M."/>
            <person name="Quesneville H."/>
            <person name="Raymond J."/>
            <person name="Uhlig C."/>
            <person name="Valentin K.U."/>
            <person name="Worden A.Z."/>
            <person name="Armbrust E.V."/>
            <person name="Bowler C."/>
            <person name="Green B."/>
            <person name="Moulton V."/>
            <person name="Van Oosterhout C."/>
            <person name="Grigoriev I."/>
        </authorList>
    </citation>
    <scope>NUCLEOTIDE SEQUENCE [LARGE SCALE GENOMIC DNA]</scope>
    <source>
        <strain evidence="2 3">CCMP1102</strain>
    </source>
</reference>
<feature type="compositionally biased region" description="Polar residues" evidence="1">
    <location>
        <begin position="424"/>
        <end position="435"/>
    </location>
</feature>
<dbReference type="GO" id="GO:0006388">
    <property type="term" value="P:tRNA splicing, via endonucleolytic cleavage and ligation"/>
    <property type="evidence" value="ECO:0007669"/>
    <property type="project" value="InterPro"/>
</dbReference>
<feature type="region of interest" description="Disordered" evidence="1">
    <location>
        <begin position="452"/>
        <end position="471"/>
    </location>
</feature>
<sequence>MNSSNNTTTTSASANANNASSSSSSTSTLSSRKRSRDDDNSNNDKIEIDNDNTSNMSIEKEETMTTTRMNPTTAVTTAVTTTTELLSTANADVDADADDNTNININTATNGKEEEEEEEEVVVTGLRLEAIFHPKFDNERNNNSNKNGSGSGSGSGGGGGDDIRRTMLQRLNLNNPESSTGAITTTNANTSSAGRNNSGTASGVGGGVGEYLEVSLKHSGSLVLWSGSTRYYSKNSSCNEFTRVAEILLRQYFGTTTTATTTATTNTASSTTSLLYQECSNFIEEHRYTIAFEVVTGLLGLGDHGQIPKKDYVVVTAIADRTQERFLSTLQVLEFCQTYKLPHNDIWIFSSSTSAQQLFNLYDTTLKEIGYTNNTVEALTNISDIYIPSPVQHSLYQGTICEGFIVRYVENSNSNNNNNNNNNYRGVSSPPQSQQMEKLAQTARDILEEISDISNNKNTTNNSNNDTTTDPVLTTDLRDLYRSISIPYSVDVVGDGNKKSLTTGTLQRRRTELFSEELKKLLMSSSSSSSSSSKEEQQRHDLTKIEIDKQREENNTTIINNFHLPSLTKSLLETTQVQQQQHQHQQQQQQDDNDNDNKETIRIATLLQTLDGIKNNSVTYTWLEKQNKLYCMIHVHNDPTFFKYQKMTQQPNDMTLFRGFCVEIVSSSSSKGNIDNEADNDDDHTSCATDIIDVTGGTDAAASTAPPLMLKMKLLPYMVRTFICRNLLKVIEQKGTEEFERIASGLLEKWGMSNKSQEHWMSFFRGWAMYVLRYNNNNNNSNNDDNGIPLDLGPLTNFSYLNHLEYYTKLYEDGKFQTTTRMSSASIATSPEVETFVCIVSQSTEVALAIANHFANRFNNNSSSDYNEKTMNEIKMSVYSLGEATKYNRTKNCVVYANVTDLTKGIKKLICKKVPKHSILVLYGSDMDDITVTLTGTETETPNATTMTTIDQQEAGGSVPSSSTTSSWLDIVSNGERKKLVNMWKPWKKFPCAKCITLSRSVVEFEPKLEDSIAAVITRTATEELEGTVFDEIRAVGRSLIEQEAKKRSKPPTHGGILIFFPGIPGCGKSSLLQPMEVSLQKEMTSRQIEKNDLYDRNVYVKEGDKMGKNFWDVIGNILSDDDDNNPTALVIADKNAPPASWPRVGQTCNDSNSILLPVLPDSTVLETTTIEGTIQPDGVLLPHSSHFYPFSLKFLTVSLSRVLSRPPGEHSGKLDSGSPVACMVVVQFYSFYRYISSDTFIEKLDGKLESKAKTLKPIELPFLVASIHQEQDLPDELKTLLIEALQLRHGHDKNKKYKVKKDDPQMIDMEARLRQCIELHQETIQAMTVSLEDTQKAFKQQVMDRMNSLSDKTDVTVMDSSTTKGEDIVKSIKLFSLDIDRTVVHDLLQKHNHESGLLSAFFNSIISSSSSSPPESQSANFIVNPHVTMAFAGEKNSAQTLISTFRHLQGREVLVTVTGFLWSSTHAAFAISIASSPIGLKSDGVEDCVSIPSCENSFPHITVWCAPETEAFHSNELPDLVQSGKAFRIDFDEPLMTLIGKFSFWNHTNEHSLSASNFRAVIGTNRI</sequence>
<dbReference type="InterPro" id="IPR038837">
    <property type="entry name" value="tRNA_ligase_1"/>
</dbReference>
<gene>
    <name evidence="2" type="ORF">FRACYDRAFT_233766</name>
</gene>
<feature type="compositionally biased region" description="Low complexity" evidence="1">
    <location>
        <begin position="100"/>
        <end position="110"/>
    </location>
</feature>
<evidence type="ECO:0000256" key="1">
    <source>
        <dbReference type="SAM" id="MobiDB-lite"/>
    </source>
</evidence>
<feature type="compositionally biased region" description="Gly residues" evidence="1">
    <location>
        <begin position="149"/>
        <end position="160"/>
    </location>
</feature>
<dbReference type="OrthoDB" id="1912039at2759"/>
<feature type="region of interest" description="Disordered" evidence="1">
    <location>
        <begin position="1"/>
        <end position="57"/>
    </location>
</feature>
<feature type="compositionally biased region" description="Low complexity" evidence="1">
    <location>
        <begin position="1"/>
        <end position="30"/>
    </location>
</feature>
<evidence type="ECO:0008006" key="4">
    <source>
        <dbReference type="Google" id="ProtNLM"/>
    </source>
</evidence>
<feature type="region of interest" description="Disordered" evidence="1">
    <location>
        <begin position="574"/>
        <end position="596"/>
    </location>
</feature>
<dbReference type="KEGG" id="fcy:FRACYDRAFT_233766"/>
<feature type="region of interest" description="Disordered" evidence="1">
    <location>
        <begin position="133"/>
        <end position="202"/>
    </location>
</feature>
<name>A0A1E7FZK5_9STRA</name>
<feature type="compositionally biased region" description="Low complexity" evidence="1">
    <location>
        <begin position="578"/>
        <end position="590"/>
    </location>
</feature>
<dbReference type="PANTHER" id="PTHR35460">
    <property type="entry name" value="TRNA LIGASE 1"/>
    <property type="match status" value="1"/>
</dbReference>
<feature type="compositionally biased region" description="Basic and acidic residues" evidence="1">
    <location>
        <begin position="35"/>
        <end position="48"/>
    </location>
</feature>
<protein>
    <recommendedName>
        <fullName evidence="4">tRNA ligase phosphodiesterase domain-containing protein</fullName>
    </recommendedName>
</protein>
<feature type="compositionally biased region" description="Basic and acidic residues" evidence="1">
    <location>
        <begin position="533"/>
        <end position="549"/>
    </location>
</feature>
<dbReference type="InParanoid" id="A0A1E7FZK5"/>
<feature type="region of interest" description="Disordered" evidence="1">
    <location>
        <begin position="94"/>
        <end position="118"/>
    </location>
</feature>
<feature type="compositionally biased region" description="Low complexity" evidence="1">
    <location>
        <begin position="178"/>
        <end position="200"/>
    </location>
</feature>
<feature type="compositionally biased region" description="Low complexity" evidence="1">
    <location>
        <begin position="523"/>
        <end position="532"/>
    </location>
</feature>
<evidence type="ECO:0000313" key="3">
    <source>
        <dbReference type="Proteomes" id="UP000095751"/>
    </source>
</evidence>
<dbReference type="EMBL" id="KV784353">
    <property type="protein sequence ID" value="OEU23591.1"/>
    <property type="molecule type" value="Genomic_DNA"/>
</dbReference>
<dbReference type="PANTHER" id="PTHR35460:SF1">
    <property type="entry name" value="TRNA LIGASE 1"/>
    <property type="match status" value="1"/>
</dbReference>
<accession>A0A1E7FZK5</accession>
<feature type="region of interest" description="Disordered" evidence="1">
    <location>
        <begin position="523"/>
        <end position="549"/>
    </location>
</feature>
<organism evidence="2 3">
    <name type="scientific">Fragilariopsis cylindrus CCMP1102</name>
    <dbReference type="NCBI Taxonomy" id="635003"/>
    <lineage>
        <taxon>Eukaryota</taxon>
        <taxon>Sar</taxon>
        <taxon>Stramenopiles</taxon>
        <taxon>Ochrophyta</taxon>
        <taxon>Bacillariophyta</taxon>
        <taxon>Bacillariophyceae</taxon>
        <taxon>Bacillariophycidae</taxon>
        <taxon>Bacillariales</taxon>
        <taxon>Bacillariaceae</taxon>
        <taxon>Fragilariopsis</taxon>
    </lineage>
</organism>